<accession>A0ABW4LS19</accession>
<dbReference type="PROSITE" id="PS51257">
    <property type="entry name" value="PROKAR_LIPOPROTEIN"/>
    <property type="match status" value="1"/>
</dbReference>
<proteinExistence type="predicted"/>
<dbReference type="InterPro" id="IPR045956">
    <property type="entry name" value="DUF6376"/>
</dbReference>
<keyword evidence="1" id="KW-0175">Coiled coil</keyword>
<evidence type="ECO:0000313" key="4">
    <source>
        <dbReference type="Proteomes" id="UP001597214"/>
    </source>
</evidence>
<comment type="caution">
    <text evidence="3">The sequence shown here is derived from an EMBL/GenBank/DDBJ whole genome shotgun (WGS) entry which is preliminary data.</text>
</comment>
<name>A0ABW4LS19_9BACI</name>
<evidence type="ECO:0000256" key="1">
    <source>
        <dbReference type="SAM" id="Coils"/>
    </source>
</evidence>
<evidence type="ECO:0000256" key="2">
    <source>
        <dbReference type="SAM" id="SignalP"/>
    </source>
</evidence>
<reference evidence="4" key="1">
    <citation type="journal article" date="2019" name="Int. J. Syst. Evol. Microbiol.">
        <title>The Global Catalogue of Microorganisms (GCM) 10K type strain sequencing project: providing services to taxonomists for standard genome sequencing and annotation.</title>
        <authorList>
            <consortium name="The Broad Institute Genomics Platform"/>
            <consortium name="The Broad Institute Genome Sequencing Center for Infectious Disease"/>
            <person name="Wu L."/>
            <person name="Ma J."/>
        </authorList>
    </citation>
    <scope>NUCLEOTIDE SEQUENCE [LARGE SCALE GENOMIC DNA]</scope>
    <source>
        <strain evidence="4">CCUG 49339</strain>
    </source>
</reference>
<sequence>MKKQVVAISMVLMLFLGGCSLLEGVNNTVNYVNEATDYIQEVSIFVKEVPALAEQAVSDEQALVELETKLVEMKDDMKAFNELQAPEIASKLHQQIMEHNQQAVEGIDLYLNNIKDGKLDPSVLKNNQVFESLQEITNTLDQIKKLGQ</sequence>
<feature type="coiled-coil region" evidence="1">
    <location>
        <begin position="56"/>
        <end position="83"/>
    </location>
</feature>
<dbReference type="Proteomes" id="UP001597214">
    <property type="component" value="Unassembled WGS sequence"/>
</dbReference>
<gene>
    <name evidence="3" type="ORF">ACFSCX_15590</name>
</gene>
<dbReference type="EMBL" id="JBHUEM010000028">
    <property type="protein sequence ID" value="MFD1737959.1"/>
    <property type="molecule type" value="Genomic_DNA"/>
</dbReference>
<keyword evidence="4" id="KW-1185">Reference proteome</keyword>
<dbReference type="Pfam" id="PF19903">
    <property type="entry name" value="DUF6376"/>
    <property type="match status" value="1"/>
</dbReference>
<feature type="chain" id="PRO_5045890415" evidence="2">
    <location>
        <begin position="23"/>
        <end position="148"/>
    </location>
</feature>
<feature type="signal peptide" evidence="2">
    <location>
        <begin position="1"/>
        <end position="22"/>
    </location>
</feature>
<keyword evidence="2" id="KW-0732">Signal</keyword>
<dbReference type="RefSeq" id="WP_377929179.1">
    <property type="nucleotide sequence ID" value="NZ_JBHUEM010000028.1"/>
</dbReference>
<protein>
    <submittedName>
        <fullName evidence="3">DUF6376 family protein</fullName>
    </submittedName>
</protein>
<evidence type="ECO:0000313" key="3">
    <source>
        <dbReference type="EMBL" id="MFD1737959.1"/>
    </source>
</evidence>
<organism evidence="3 4">
    <name type="scientific">Bacillus salitolerans</name>
    <dbReference type="NCBI Taxonomy" id="1437434"/>
    <lineage>
        <taxon>Bacteria</taxon>
        <taxon>Bacillati</taxon>
        <taxon>Bacillota</taxon>
        <taxon>Bacilli</taxon>
        <taxon>Bacillales</taxon>
        <taxon>Bacillaceae</taxon>
        <taxon>Bacillus</taxon>
    </lineage>
</organism>